<keyword evidence="3" id="KW-1185">Reference proteome</keyword>
<keyword evidence="2" id="KW-0808">Transferase</keyword>
<evidence type="ECO:0000313" key="3">
    <source>
        <dbReference type="Proteomes" id="UP000292881"/>
    </source>
</evidence>
<dbReference type="Proteomes" id="UP000292881">
    <property type="component" value="Unassembled WGS sequence"/>
</dbReference>
<accession>A0A4Q2J9H7</accession>
<dbReference type="RefSeq" id="WP_165308183.1">
    <property type="nucleotide sequence ID" value="NZ_SDPL01000540.1"/>
</dbReference>
<feature type="domain" description="N-acetyltransferase" evidence="1">
    <location>
        <begin position="11"/>
        <end position="156"/>
    </location>
</feature>
<dbReference type="InterPro" id="IPR016181">
    <property type="entry name" value="Acyl_CoA_acyltransferase"/>
</dbReference>
<protein>
    <submittedName>
        <fullName evidence="2">N-acetyltransferase</fullName>
    </submittedName>
</protein>
<dbReference type="Pfam" id="PF00583">
    <property type="entry name" value="Acetyltransf_1"/>
    <property type="match status" value="1"/>
</dbReference>
<dbReference type="AlphaFoldDB" id="A0A4Q2J9H7"/>
<evidence type="ECO:0000313" key="2">
    <source>
        <dbReference type="EMBL" id="RXZ41344.1"/>
    </source>
</evidence>
<evidence type="ECO:0000259" key="1">
    <source>
        <dbReference type="PROSITE" id="PS51186"/>
    </source>
</evidence>
<proteinExistence type="predicted"/>
<reference evidence="2 3" key="1">
    <citation type="submission" date="2019-01" db="EMBL/GenBank/DDBJ databases">
        <authorList>
            <person name="Li J."/>
        </authorList>
    </citation>
    <scope>NUCLEOTIDE SEQUENCE [LARGE SCALE GENOMIC DNA]</scope>
    <source>
        <strain evidence="2 3">CGMCC 4.7180</strain>
    </source>
</reference>
<sequence length="156" mass="16735">MGAEVREIRLPTVADAAPPSELDAYAALVRRLDVERLGTDELARPVAELLREFADDPYRAHVPLAAFDGDVLIGIAELEWERDDDARTAYLAMLGVAPDRRRQDVGSTLLAHAERVASDAGRPTLVLSADHGADHLARPAGALLRAPQGDATIPAD</sequence>
<organism evidence="2 3">
    <name type="scientific">Agromyces binzhouensis</name>
    <dbReference type="NCBI Taxonomy" id="1817495"/>
    <lineage>
        <taxon>Bacteria</taxon>
        <taxon>Bacillati</taxon>
        <taxon>Actinomycetota</taxon>
        <taxon>Actinomycetes</taxon>
        <taxon>Micrococcales</taxon>
        <taxon>Microbacteriaceae</taxon>
        <taxon>Agromyces</taxon>
    </lineage>
</organism>
<dbReference type="GO" id="GO:0016747">
    <property type="term" value="F:acyltransferase activity, transferring groups other than amino-acyl groups"/>
    <property type="evidence" value="ECO:0007669"/>
    <property type="project" value="InterPro"/>
</dbReference>
<dbReference type="SUPFAM" id="SSF55729">
    <property type="entry name" value="Acyl-CoA N-acyltransferases (Nat)"/>
    <property type="match status" value="1"/>
</dbReference>
<dbReference type="Gene3D" id="3.40.630.30">
    <property type="match status" value="1"/>
</dbReference>
<comment type="caution">
    <text evidence="2">The sequence shown here is derived from an EMBL/GenBank/DDBJ whole genome shotgun (WGS) entry which is preliminary data.</text>
</comment>
<gene>
    <name evidence="2" type="ORF">ESO86_16555</name>
</gene>
<feature type="non-terminal residue" evidence="2">
    <location>
        <position position="156"/>
    </location>
</feature>
<dbReference type="PROSITE" id="PS51186">
    <property type="entry name" value="GNAT"/>
    <property type="match status" value="1"/>
</dbReference>
<dbReference type="CDD" id="cd04301">
    <property type="entry name" value="NAT_SF"/>
    <property type="match status" value="1"/>
</dbReference>
<dbReference type="InterPro" id="IPR000182">
    <property type="entry name" value="GNAT_dom"/>
</dbReference>
<dbReference type="EMBL" id="SDPL01000540">
    <property type="protein sequence ID" value="RXZ41344.1"/>
    <property type="molecule type" value="Genomic_DNA"/>
</dbReference>
<name>A0A4Q2J9H7_9MICO</name>